<dbReference type="InterPro" id="IPR022179">
    <property type="entry name" value="CFAP276"/>
</dbReference>
<dbReference type="HOGENOM" id="CLU_133894_1_0_1"/>
<evidence type="ECO:0000313" key="2">
    <source>
        <dbReference type="EMBL" id="ESN92509.1"/>
    </source>
</evidence>
<dbReference type="Pfam" id="PF12494">
    <property type="entry name" value="DUF3695"/>
    <property type="match status" value="1"/>
</dbReference>
<feature type="region of interest" description="Disordered" evidence="1">
    <location>
        <begin position="79"/>
        <end position="109"/>
    </location>
</feature>
<organism evidence="3 4">
    <name type="scientific">Helobdella robusta</name>
    <name type="common">Californian leech</name>
    <dbReference type="NCBI Taxonomy" id="6412"/>
    <lineage>
        <taxon>Eukaryota</taxon>
        <taxon>Metazoa</taxon>
        <taxon>Spiralia</taxon>
        <taxon>Lophotrochozoa</taxon>
        <taxon>Annelida</taxon>
        <taxon>Clitellata</taxon>
        <taxon>Hirudinea</taxon>
        <taxon>Rhynchobdellida</taxon>
        <taxon>Glossiphoniidae</taxon>
        <taxon>Helobdella</taxon>
    </lineage>
</organism>
<dbReference type="AlphaFoldDB" id="T1G7C4"/>
<dbReference type="InParanoid" id="T1G7C4"/>
<protein>
    <submittedName>
        <fullName evidence="2 3">Uncharacterized protein</fullName>
    </submittedName>
</protein>
<dbReference type="RefSeq" id="XP_009029366.1">
    <property type="nucleotide sequence ID" value="XM_009031118.1"/>
</dbReference>
<dbReference type="GeneID" id="20216971"/>
<dbReference type="EMBL" id="KB097640">
    <property type="protein sequence ID" value="ESN92509.1"/>
    <property type="molecule type" value="Genomic_DNA"/>
</dbReference>
<feature type="compositionally biased region" description="Polar residues" evidence="1">
    <location>
        <begin position="81"/>
        <end position="97"/>
    </location>
</feature>
<name>T1G7C4_HELRO</name>
<dbReference type="STRING" id="6412.T1G7C4"/>
<dbReference type="KEGG" id="hro:HELRODRAFT_89338"/>
<reference evidence="2 4" key="2">
    <citation type="journal article" date="2013" name="Nature">
        <title>Insights into bilaterian evolution from three spiralian genomes.</title>
        <authorList>
            <person name="Simakov O."/>
            <person name="Marletaz F."/>
            <person name="Cho S.J."/>
            <person name="Edsinger-Gonzales E."/>
            <person name="Havlak P."/>
            <person name="Hellsten U."/>
            <person name="Kuo D.H."/>
            <person name="Larsson T."/>
            <person name="Lv J."/>
            <person name="Arendt D."/>
            <person name="Savage R."/>
            <person name="Osoegawa K."/>
            <person name="de Jong P."/>
            <person name="Grimwood J."/>
            <person name="Chapman J.A."/>
            <person name="Shapiro H."/>
            <person name="Aerts A."/>
            <person name="Otillar R.P."/>
            <person name="Terry A.Y."/>
            <person name="Boore J.L."/>
            <person name="Grigoriev I.V."/>
            <person name="Lindberg D.R."/>
            <person name="Seaver E.C."/>
            <person name="Weisblat D.A."/>
            <person name="Putnam N.H."/>
            <person name="Rokhsar D.S."/>
        </authorList>
    </citation>
    <scope>NUCLEOTIDE SEQUENCE</scope>
</reference>
<dbReference type="EMBL" id="AMQM01007568">
    <property type="status" value="NOT_ANNOTATED_CDS"/>
    <property type="molecule type" value="Genomic_DNA"/>
</dbReference>
<dbReference type="EnsemblMetazoa" id="HelroT89338">
    <property type="protein sequence ID" value="HelroP89338"/>
    <property type="gene ID" value="HelroG89338"/>
</dbReference>
<dbReference type="Proteomes" id="UP000015101">
    <property type="component" value="Unassembled WGS sequence"/>
</dbReference>
<dbReference type="CTD" id="20216971"/>
<evidence type="ECO:0000313" key="3">
    <source>
        <dbReference type="EnsemblMetazoa" id="HelroP89338"/>
    </source>
</evidence>
<proteinExistence type="predicted"/>
<dbReference type="FunCoup" id="T1G7C4">
    <property type="interactions" value="4"/>
</dbReference>
<dbReference type="OMA" id="EEPWSHL"/>
<reference evidence="4" key="1">
    <citation type="submission" date="2012-12" db="EMBL/GenBank/DDBJ databases">
        <authorList>
            <person name="Hellsten U."/>
            <person name="Grimwood J."/>
            <person name="Chapman J.A."/>
            <person name="Shapiro H."/>
            <person name="Aerts A."/>
            <person name="Otillar R.P."/>
            <person name="Terry A.Y."/>
            <person name="Boore J.L."/>
            <person name="Simakov O."/>
            <person name="Marletaz F."/>
            <person name="Cho S.-J."/>
            <person name="Edsinger-Gonzales E."/>
            <person name="Havlak P."/>
            <person name="Kuo D.-H."/>
            <person name="Larsson T."/>
            <person name="Lv J."/>
            <person name="Arendt D."/>
            <person name="Savage R."/>
            <person name="Osoegawa K."/>
            <person name="de Jong P."/>
            <person name="Lindberg D.R."/>
            <person name="Seaver E.C."/>
            <person name="Weisblat D.A."/>
            <person name="Putnam N.H."/>
            <person name="Grigoriev I.V."/>
            <person name="Rokhsar D.S."/>
        </authorList>
    </citation>
    <scope>NUCLEOTIDE SEQUENCE</scope>
</reference>
<evidence type="ECO:0000256" key="1">
    <source>
        <dbReference type="SAM" id="MobiDB-lite"/>
    </source>
</evidence>
<gene>
    <name evidence="3" type="primary">20216971</name>
    <name evidence="2" type="ORF">HELRODRAFT_89338</name>
</gene>
<evidence type="ECO:0000313" key="4">
    <source>
        <dbReference type="Proteomes" id="UP000015101"/>
    </source>
</evidence>
<sequence length="109" mass="12397">HRKVTGNKDSLDFILESEYNHHKHFLKNKNEICLQRRTLDITDGNTSDQLDKAFKNSNVKILAPNHPLRIICSANKRSPHSSKTVISSHHTQTTNNGFARKPDGGFYNS</sequence>
<dbReference type="OrthoDB" id="10013535at2759"/>
<accession>T1G7C4</accession>
<keyword evidence="4" id="KW-1185">Reference proteome</keyword>
<reference evidence="3" key="3">
    <citation type="submission" date="2015-06" db="UniProtKB">
        <authorList>
            <consortium name="EnsemblMetazoa"/>
        </authorList>
    </citation>
    <scope>IDENTIFICATION</scope>
</reference>